<dbReference type="Pfam" id="PF00389">
    <property type="entry name" value="2-Hacid_dh"/>
    <property type="match status" value="1"/>
</dbReference>
<dbReference type="GO" id="GO:0016616">
    <property type="term" value="F:oxidoreductase activity, acting on the CH-OH group of donors, NAD or NADP as acceptor"/>
    <property type="evidence" value="ECO:0007669"/>
    <property type="project" value="InterPro"/>
</dbReference>
<evidence type="ECO:0000256" key="2">
    <source>
        <dbReference type="ARBA" id="ARBA00023027"/>
    </source>
</evidence>
<dbReference type="SUPFAM" id="SSF51735">
    <property type="entry name" value="NAD(P)-binding Rossmann-fold domains"/>
    <property type="match status" value="1"/>
</dbReference>
<evidence type="ECO:0000259" key="5">
    <source>
        <dbReference type="Pfam" id="PF00389"/>
    </source>
</evidence>
<evidence type="ECO:0000256" key="1">
    <source>
        <dbReference type="ARBA" id="ARBA00023002"/>
    </source>
</evidence>
<reference evidence="7 8" key="1">
    <citation type="journal article" date="2014" name="PLoS Genet.">
        <title>Phylogenetically driven sequencing of extremely halophilic archaea reveals strategies for static and dynamic osmo-response.</title>
        <authorList>
            <person name="Becker E.A."/>
            <person name="Seitzer P.M."/>
            <person name="Tritt A."/>
            <person name="Larsen D."/>
            <person name="Krusor M."/>
            <person name="Yao A.I."/>
            <person name="Wu D."/>
            <person name="Madern D."/>
            <person name="Eisen J.A."/>
            <person name="Darling A.E."/>
            <person name="Facciotti M.T."/>
        </authorList>
    </citation>
    <scope>NUCLEOTIDE SEQUENCE [LARGE SCALE GENOMIC DNA]</scope>
    <source>
        <strain evidence="8">DSM 18310 / JCM 13924 / TL6</strain>
    </source>
</reference>
<dbReference type="CDD" id="cd05300">
    <property type="entry name" value="2-Hacid_dh_1"/>
    <property type="match status" value="1"/>
</dbReference>
<evidence type="ECO:0000313" key="7">
    <source>
        <dbReference type="EMBL" id="ELZ73826.1"/>
    </source>
</evidence>
<dbReference type="OrthoDB" id="168224at2157"/>
<dbReference type="AlphaFoldDB" id="M0GNL6"/>
<accession>M0GNL6</accession>
<name>M0GNL6_HALPT</name>
<dbReference type="InterPro" id="IPR006139">
    <property type="entry name" value="D-isomer_2_OHA_DH_cat_dom"/>
</dbReference>
<organism evidence="7 8">
    <name type="scientific">Haloferax prahovense (strain DSM 18310 / JCM 13924 / TL6)</name>
    <dbReference type="NCBI Taxonomy" id="1227461"/>
    <lineage>
        <taxon>Archaea</taxon>
        <taxon>Methanobacteriati</taxon>
        <taxon>Methanobacteriota</taxon>
        <taxon>Stenosarchaea group</taxon>
        <taxon>Halobacteria</taxon>
        <taxon>Halobacteriales</taxon>
        <taxon>Haloferacaceae</taxon>
        <taxon>Haloferax</taxon>
    </lineage>
</organism>
<dbReference type="RefSeq" id="WP_008091158.1">
    <property type="nucleotide sequence ID" value="NZ_AOLG01000008.1"/>
</dbReference>
<evidence type="ECO:0000256" key="3">
    <source>
        <dbReference type="RuleBase" id="RU003719"/>
    </source>
</evidence>
<protein>
    <submittedName>
        <fullName evidence="7">Phosphoglycerate dehydrogenase</fullName>
    </submittedName>
</protein>
<comment type="similarity">
    <text evidence="3">Belongs to the D-isomer specific 2-hydroxyacid dehydrogenase family.</text>
</comment>
<comment type="caution">
    <text evidence="7">The sequence shown here is derived from an EMBL/GenBank/DDBJ whole genome shotgun (WGS) entry which is preliminary data.</text>
</comment>
<dbReference type="SUPFAM" id="SSF52283">
    <property type="entry name" value="Formate/glycerate dehydrogenase catalytic domain-like"/>
    <property type="match status" value="1"/>
</dbReference>
<dbReference type="PANTHER" id="PTHR43333:SF1">
    <property type="entry name" value="D-ISOMER SPECIFIC 2-HYDROXYACID DEHYDROGENASE NAD-BINDING DOMAIN-CONTAINING PROTEIN"/>
    <property type="match status" value="1"/>
</dbReference>
<proteinExistence type="inferred from homology"/>
<keyword evidence="2" id="KW-0520">NAD</keyword>
<evidence type="ECO:0000259" key="6">
    <source>
        <dbReference type="Pfam" id="PF02826"/>
    </source>
</evidence>
<feature type="domain" description="D-isomer specific 2-hydroxyacid dehydrogenase catalytic" evidence="5">
    <location>
        <begin position="21"/>
        <end position="303"/>
    </location>
</feature>
<evidence type="ECO:0000256" key="4">
    <source>
        <dbReference type="SAM" id="MobiDB-lite"/>
    </source>
</evidence>
<dbReference type="EMBL" id="AOLG01000008">
    <property type="protein sequence ID" value="ELZ73826.1"/>
    <property type="molecule type" value="Genomic_DNA"/>
</dbReference>
<gene>
    <name evidence="7" type="ORF">C457_01035</name>
</gene>
<dbReference type="Pfam" id="PF02826">
    <property type="entry name" value="2-Hacid_dh_C"/>
    <property type="match status" value="1"/>
</dbReference>
<feature type="compositionally biased region" description="Polar residues" evidence="4">
    <location>
        <begin position="308"/>
        <end position="323"/>
    </location>
</feature>
<feature type="domain" description="D-isomer specific 2-hydroxyacid dehydrogenase NAD-binding" evidence="6">
    <location>
        <begin position="109"/>
        <end position="282"/>
    </location>
</feature>
<sequence length="344" mass="37035">MTTILVLDRPTHGIPASEYAAALRERLPDATVRHPKTTAETLDAARDATVITSTSLPDDVLAAADELRLFAGAAAGYDHLPLGTLRERGVLVTNASGVHGPNIAEHVLGSLLMITRRLDEGLRRQRRREWRHFQSHGELRGSTATVVGLGAIGQAVVERLDAFGVETIGVRYTPEKGGPADEVLGFDDLESALVRTDFLVVACPLTDETRDLIDRRALSALPEHAILVNVARGGIVDTDALVSHLRSNRLRAAALDVTDPEPLPEDHPLWGFENVYITPHVSGHTPHYWTRVADILAENVGRLASASEGKTPTLRNQVVPTPESNADADADSDSDSTSNPDANP</sequence>
<dbReference type="Gene3D" id="3.40.50.720">
    <property type="entry name" value="NAD(P)-binding Rossmann-like Domain"/>
    <property type="match status" value="2"/>
</dbReference>
<dbReference type="PATRIC" id="fig|1227461.3.peg.206"/>
<dbReference type="Proteomes" id="UP000011559">
    <property type="component" value="Unassembled WGS sequence"/>
</dbReference>
<dbReference type="FunFam" id="3.40.50.720:FF:000363">
    <property type="entry name" value="D-isomer specific 2-hydroxyacid dehydrogenase"/>
    <property type="match status" value="1"/>
</dbReference>
<dbReference type="InterPro" id="IPR036291">
    <property type="entry name" value="NAD(P)-bd_dom_sf"/>
</dbReference>
<feature type="compositionally biased region" description="Low complexity" evidence="4">
    <location>
        <begin position="335"/>
        <end position="344"/>
    </location>
</feature>
<feature type="region of interest" description="Disordered" evidence="4">
    <location>
        <begin position="307"/>
        <end position="344"/>
    </location>
</feature>
<keyword evidence="1 3" id="KW-0560">Oxidoreductase</keyword>
<dbReference type="PANTHER" id="PTHR43333">
    <property type="entry name" value="2-HACID_DH_C DOMAIN-CONTAINING PROTEIN"/>
    <property type="match status" value="1"/>
</dbReference>
<keyword evidence="8" id="KW-1185">Reference proteome</keyword>
<dbReference type="InterPro" id="IPR006140">
    <property type="entry name" value="D-isomer_DH_NAD-bd"/>
</dbReference>
<evidence type="ECO:0000313" key="8">
    <source>
        <dbReference type="Proteomes" id="UP000011559"/>
    </source>
</evidence>
<dbReference type="GO" id="GO:0051287">
    <property type="term" value="F:NAD binding"/>
    <property type="evidence" value="ECO:0007669"/>
    <property type="project" value="InterPro"/>
</dbReference>